<feature type="region of interest" description="Disordered" evidence="1">
    <location>
        <begin position="454"/>
        <end position="488"/>
    </location>
</feature>
<feature type="domain" description="DUF2510" evidence="3">
    <location>
        <begin position="15"/>
        <end position="44"/>
    </location>
</feature>
<dbReference type="InterPro" id="IPR018929">
    <property type="entry name" value="DUF2510"/>
</dbReference>
<evidence type="ECO:0000256" key="2">
    <source>
        <dbReference type="SAM" id="Phobius"/>
    </source>
</evidence>
<gene>
    <name evidence="4" type="ORF">G7067_00335</name>
</gene>
<evidence type="ECO:0000313" key="4">
    <source>
        <dbReference type="EMBL" id="QIM17235.1"/>
    </source>
</evidence>
<sequence length="488" mass="52737">MDPEDGGIQAPAADWYPDPAGSGMLRYWDGAVWTEHLSPPVQAATEYHETAPAQQAPEVGAAYQQAPADTQAPPYVQAPAYEQAPGYAQAPAYGQAPGYAQAYQGAPVYQQAYYSPPAYQTKPPRPPHERAWNKRTVVVLVSCLVVFLASFVSVGVVQDLHDSALEGDAAEVLEDFLAATSVGDVAWRDFASAEMQSGGNSYAPVYGDLASAELLDLKLSYSYDPANFVYDQADEYANEVAPKDADILSVPVTFTYDFTVDGEKFTSDFTQAVWLTRPFYYDGSDEPSFVDPQQTPSAVGPWQVAGISAASSSHSGSETHSTFTDEVFEDDYYYCDAPKSMLVEMSDESRQSGELMSSCLYKQGDARIRSEDLDPQVIAKGFPVMNEFAPAPANLMGTEAPDYDELPPLSQYPITIGDTQYVFTVASTSGSDSGGANRPSALWGSRRRRANELLTIERRRAGSDASESDTSGCRAADDSDVARPACSC</sequence>
<protein>
    <submittedName>
        <fullName evidence="4">DUF2510 domain-containing protein</fullName>
    </submittedName>
</protein>
<keyword evidence="2" id="KW-0812">Transmembrane</keyword>
<dbReference type="Pfam" id="PF10708">
    <property type="entry name" value="DUF2510"/>
    <property type="match status" value="1"/>
</dbReference>
<dbReference type="EMBL" id="CP049934">
    <property type="protein sequence ID" value="QIM17235.1"/>
    <property type="molecule type" value="Genomic_DNA"/>
</dbReference>
<organism evidence="4 5">
    <name type="scientific">Leucobacter insecticola</name>
    <dbReference type="NCBI Taxonomy" id="2714934"/>
    <lineage>
        <taxon>Bacteria</taxon>
        <taxon>Bacillati</taxon>
        <taxon>Actinomycetota</taxon>
        <taxon>Actinomycetes</taxon>
        <taxon>Micrococcales</taxon>
        <taxon>Microbacteriaceae</taxon>
        <taxon>Leucobacter</taxon>
    </lineage>
</organism>
<keyword evidence="2" id="KW-0472">Membrane</keyword>
<reference evidence="4 5" key="1">
    <citation type="submission" date="2020-03" db="EMBL/GenBank/DDBJ databases">
        <title>Leucobacter sp. nov., isolated from beetles.</title>
        <authorList>
            <person name="Hyun D.-W."/>
            <person name="Bae J.-W."/>
        </authorList>
    </citation>
    <scope>NUCLEOTIDE SEQUENCE [LARGE SCALE GENOMIC DNA]</scope>
    <source>
        <strain evidence="4 5">HDW9B</strain>
    </source>
</reference>
<dbReference type="Proteomes" id="UP000501387">
    <property type="component" value="Chromosome"/>
</dbReference>
<feature type="transmembrane region" description="Helical" evidence="2">
    <location>
        <begin position="137"/>
        <end position="157"/>
    </location>
</feature>
<keyword evidence="2" id="KW-1133">Transmembrane helix</keyword>
<keyword evidence="5" id="KW-1185">Reference proteome</keyword>
<evidence type="ECO:0000256" key="1">
    <source>
        <dbReference type="SAM" id="MobiDB-lite"/>
    </source>
</evidence>
<dbReference type="AlphaFoldDB" id="A0A6G8FLK0"/>
<accession>A0A6G8FLK0</accession>
<dbReference type="KEGG" id="lins:G7067_00335"/>
<evidence type="ECO:0000259" key="3">
    <source>
        <dbReference type="Pfam" id="PF10708"/>
    </source>
</evidence>
<name>A0A6G8FLK0_9MICO</name>
<evidence type="ECO:0000313" key="5">
    <source>
        <dbReference type="Proteomes" id="UP000501387"/>
    </source>
</evidence>
<proteinExistence type="predicted"/>